<sequence length="322" mass="37197">MSKKFTKTITNPLTTIFGFLQKSVRVQIWLYENTDLKLEGKIVVIGFDEYMNMVIDEAIEVYKSKVQPPKAICLVFHGMNWHSGLQAHIAEHLSSQNIEVCAFDFKGHGKSQGLIGYIHDIQLHIKDAENFVNNIKEMYPEKPLFLCGFSLGGLTAFDLGLKNEKNFKGIIFLAPALKNHPFNFKRSIFFVKNLAKIYPKIKVTPDNRKSFSTHRNINVYNLLYKEGSLYNNQGLRAGTIKNIVEYMNYCQDYLKDFKVPFIVFQGGMDKLVDPQVGNILIQKCGSIDKEIIFKQEMWHGIPLEPEIQEYKFIISEWILKRI</sequence>
<protein>
    <recommendedName>
        <fullName evidence="9">Sm protein E</fullName>
    </recommendedName>
</protein>
<dbReference type="InterPro" id="IPR010920">
    <property type="entry name" value="LSM_dom_sf"/>
</dbReference>
<dbReference type="Gene3D" id="3.40.50.1820">
    <property type="entry name" value="alpha/beta hydrolase"/>
    <property type="match status" value="1"/>
</dbReference>
<dbReference type="InterPro" id="IPR022742">
    <property type="entry name" value="Hydrolase_4"/>
</dbReference>
<dbReference type="eggNOG" id="KOG1455">
    <property type="taxonomic scope" value="Eukaryota"/>
</dbReference>
<comment type="similarity">
    <text evidence="2">Belongs to the snRNP Sm proteins family.</text>
</comment>
<evidence type="ECO:0000313" key="12">
    <source>
        <dbReference type="EMBL" id="EGR34424.1"/>
    </source>
</evidence>
<dbReference type="Proteomes" id="UP000008983">
    <property type="component" value="Unassembled WGS sequence"/>
</dbReference>
<evidence type="ECO:0000256" key="7">
    <source>
        <dbReference type="ARBA" id="ARBA00023242"/>
    </source>
</evidence>
<accession>G0QK33</accession>
<evidence type="ECO:0000313" key="13">
    <source>
        <dbReference type="Proteomes" id="UP000008983"/>
    </source>
</evidence>
<dbReference type="OrthoDB" id="407812at2759"/>
<dbReference type="Pfam" id="PF12146">
    <property type="entry name" value="Hydrolase_4"/>
    <property type="match status" value="1"/>
</dbReference>
<dbReference type="CDD" id="cd01718">
    <property type="entry name" value="Sm_E"/>
    <property type="match status" value="1"/>
</dbReference>
<gene>
    <name evidence="12" type="ORF">IMG5_012210</name>
</gene>
<keyword evidence="7" id="KW-0539">Nucleus</keyword>
<dbReference type="InterPro" id="IPR001163">
    <property type="entry name" value="Sm_dom_euk/arc"/>
</dbReference>
<dbReference type="GO" id="GO:0016787">
    <property type="term" value="F:hydrolase activity"/>
    <property type="evidence" value="ECO:0007669"/>
    <property type="project" value="UniProtKB-KW"/>
</dbReference>
<evidence type="ECO:0000256" key="4">
    <source>
        <dbReference type="ARBA" id="ARBA00022728"/>
    </source>
</evidence>
<keyword evidence="13" id="KW-1185">Reference proteome</keyword>
<keyword evidence="8" id="KW-0687">Ribonucleoprotein</keyword>
<keyword evidence="12" id="KW-0378">Hydrolase</keyword>
<dbReference type="SUPFAM" id="SSF53474">
    <property type="entry name" value="alpha/beta-Hydrolases"/>
    <property type="match status" value="1"/>
</dbReference>
<evidence type="ECO:0000256" key="8">
    <source>
        <dbReference type="ARBA" id="ARBA00023274"/>
    </source>
</evidence>
<evidence type="ECO:0000256" key="2">
    <source>
        <dbReference type="ARBA" id="ARBA00006850"/>
    </source>
</evidence>
<dbReference type="GeneID" id="14910615"/>
<feature type="domain" description="Sm" evidence="10">
    <location>
        <begin position="19"/>
        <end position="65"/>
    </location>
</feature>
<feature type="domain" description="Serine aminopeptidase S33" evidence="11">
    <location>
        <begin position="67"/>
        <end position="306"/>
    </location>
</feature>
<name>G0QK33_ICHMU</name>
<dbReference type="InterPro" id="IPR029058">
    <property type="entry name" value="AB_hydrolase_fold"/>
</dbReference>
<reference evidence="12 13" key="1">
    <citation type="submission" date="2011-07" db="EMBL/GenBank/DDBJ databases">
        <authorList>
            <person name="Coyne R."/>
            <person name="Brami D."/>
            <person name="Johnson J."/>
            <person name="Hostetler J."/>
            <person name="Hannick L."/>
            <person name="Clark T."/>
            <person name="Cassidy-Hanley D."/>
            <person name="Inman J."/>
        </authorList>
    </citation>
    <scope>NUCLEOTIDE SEQUENCE [LARGE SCALE GENOMIC DNA]</scope>
    <source>
        <strain evidence="12 13">G5</strain>
    </source>
</reference>
<keyword evidence="3" id="KW-0507">mRNA processing</keyword>
<dbReference type="PANTHER" id="PTHR11614">
    <property type="entry name" value="PHOSPHOLIPASE-RELATED"/>
    <property type="match status" value="1"/>
</dbReference>
<proteinExistence type="inferred from homology"/>
<dbReference type="OMA" id="ICALEEY"/>
<dbReference type="InParanoid" id="G0QK33"/>
<evidence type="ECO:0000256" key="1">
    <source>
        <dbReference type="ARBA" id="ARBA00004123"/>
    </source>
</evidence>
<evidence type="ECO:0000259" key="10">
    <source>
        <dbReference type="Pfam" id="PF01423"/>
    </source>
</evidence>
<evidence type="ECO:0000256" key="9">
    <source>
        <dbReference type="ARBA" id="ARBA00030143"/>
    </source>
</evidence>
<dbReference type="GO" id="GO:0000398">
    <property type="term" value="P:mRNA splicing, via spliceosome"/>
    <property type="evidence" value="ECO:0007669"/>
    <property type="project" value="InterPro"/>
</dbReference>
<evidence type="ECO:0000256" key="5">
    <source>
        <dbReference type="ARBA" id="ARBA00022884"/>
    </source>
</evidence>
<dbReference type="GO" id="GO:0003723">
    <property type="term" value="F:RNA binding"/>
    <property type="evidence" value="ECO:0007669"/>
    <property type="project" value="UniProtKB-KW"/>
</dbReference>
<dbReference type="STRING" id="857967.G0QK33"/>
<evidence type="ECO:0000259" key="11">
    <source>
        <dbReference type="Pfam" id="PF12146"/>
    </source>
</evidence>
<evidence type="ECO:0000256" key="6">
    <source>
        <dbReference type="ARBA" id="ARBA00023187"/>
    </source>
</evidence>
<keyword evidence="6" id="KW-0508">mRNA splicing</keyword>
<dbReference type="AlphaFoldDB" id="G0QK33"/>
<dbReference type="eggNOG" id="KOG1774">
    <property type="taxonomic scope" value="Eukaryota"/>
</dbReference>
<organism evidence="12 13">
    <name type="scientific">Ichthyophthirius multifiliis</name>
    <name type="common">White spot disease agent</name>
    <name type="synonym">Ich</name>
    <dbReference type="NCBI Taxonomy" id="5932"/>
    <lineage>
        <taxon>Eukaryota</taxon>
        <taxon>Sar</taxon>
        <taxon>Alveolata</taxon>
        <taxon>Ciliophora</taxon>
        <taxon>Intramacronucleata</taxon>
        <taxon>Oligohymenophorea</taxon>
        <taxon>Hymenostomatida</taxon>
        <taxon>Ophryoglenina</taxon>
        <taxon>Ichthyophthirius</taxon>
    </lineage>
</organism>
<dbReference type="RefSeq" id="XP_004039728.1">
    <property type="nucleotide sequence ID" value="XM_004039680.1"/>
</dbReference>
<dbReference type="GO" id="GO:0005681">
    <property type="term" value="C:spliceosomal complex"/>
    <property type="evidence" value="ECO:0007669"/>
    <property type="project" value="UniProtKB-KW"/>
</dbReference>
<comment type="subcellular location">
    <subcellularLocation>
        <location evidence="1">Nucleus</location>
    </subcellularLocation>
</comment>
<dbReference type="Pfam" id="PF01423">
    <property type="entry name" value="LSM"/>
    <property type="match status" value="1"/>
</dbReference>
<dbReference type="FunCoup" id="G0QK33">
    <property type="interactions" value="2"/>
</dbReference>
<keyword evidence="5" id="KW-0694">RNA-binding</keyword>
<dbReference type="EMBL" id="GL983123">
    <property type="protein sequence ID" value="EGR34424.1"/>
    <property type="molecule type" value="Genomic_DNA"/>
</dbReference>
<evidence type="ECO:0000256" key="3">
    <source>
        <dbReference type="ARBA" id="ARBA00022664"/>
    </source>
</evidence>
<dbReference type="InterPro" id="IPR051044">
    <property type="entry name" value="MAG_DAG_Lipase"/>
</dbReference>
<keyword evidence="4" id="KW-0747">Spliceosome</keyword>
<dbReference type="SUPFAM" id="SSF50182">
    <property type="entry name" value="Sm-like ribonucleoproteins"/>
    <property type="match status" value="1"/>
</dbReference>
<dbReference type="InterPro" id="IPR027078">
    <property type="entry name" value="snRNP-E"/>
</dbReference>